<dbReference type="OrthoDB" id="8868802at2"/>
<dbReference type="PANTHER" id="PTHR43747:SF4">
    <property type="entry name" value="FLAVIN-DEPENDENT TRYPTOPHAN HALOGENASE"/>
    <property type="match status" value="1"/>
</dbReference>
<organism evidence="2 3">
    <name type="scientific">Hyella patelloides LEGE 07179</name>
    <dbReference type="NCBI Taxonomy" id="945734"/>
    <lineage>
        <taxon>Bacteria</taxon>
        <taxon>Bacillati</taxon>
        <taxon>Cyanobacteriota</taxon>
        <taxon>Cyanophyceae</taxon>
        <taxon>Pleurocapsales</taxon>
        <taxon>Hyellaceae</taxon>
        <taxon>Hyella</taxon>
    </lineage>
</organism>
<dbReference type="InterPro" id="IPR050816">
    <property type="entry name" value="Flavin-dep_Halogenase_NPB"/>
</dbReference>
<sequence>MKIAVIGGGTAGCMIAAHISKYFPEFELYHIYSSTIPSIGVGEGSFPLFREWIHKITGLSFAALQERCKVTRKFGIQFENWGVKHQQFMHNFYPQNVEHAYHISAIEVVKLLQEHISATYLDKKISSIESDGVEIELKFEDNSQLAVDFAFDARGFPKSFESNDYENIPLIPTNAALVRRGPAVISLSATRSIARPHGWIFVIPLTTHTSYGYIYNSSVNSIAEIETDLNKFLQDEKVETSGNAKRLNFPNFTCKTFFDGSLFKVGNAASFIEPLEATSLALVLLEMVLASDFVLKGLYAAKNKREKFDELTIKAINDFLYEKVWETSLFISWHYAEGSRFKTDFWDFAKSNFDREIKNLEKRGLTDDFQKHLQAGSKLDSWQYLGINDTDCERPLFGFFKSLSFHEMGQGIGYYS</sequence>
<comment type="similarity">
    <text evidence="1">Belongs to the flavin-dependent halogenase family. Bacterial tryptophan halogenase subfamily.</text>
</comment>
<dbReference type="AlphaFoldDB" id="A0A563W4Z9"/>
<accession>A0A563W4Z9</accession>
<evidence type="ECO:0000313" key="2">
    <source>
        <dbReference type="EMBL" id="VEP18771.1"/>
    </source>
</evidence>
<dbReference type="InterPro" id="IPR036188">
    <property type="entry name" value="FAD/NAD-bd_sf"/>
</dbReference>
<dbReference type="InterPro" id="IPR006905">
    <property type="entry name" value="Flavin_halogenase"/>
</dbReference>
<evidence type="ECO:0000313" key="3">
    <source>
        <dbReference type="Proteomes" id="UP000320055"/>
    </source>
</evidence>
<reference evidence="2 3" key="1">
    <citation type="submission" date="2019-01" db="EMBL/GenBank/DDBJ databases">
        <authorList>
            <person name="Brito A."/>
        </authorList>
    </citation>
    <scope>NUCLEOTIDE SEQUENCE [LARGE SCALE GENOMIC DNA]</scope>
    <source>
        <strain evidence="2">1</strain>
    </source>
</reference>
<dbReference type="GO" id="GO:0004497">
    <property type="term" value="F:monooxygenase activity"/>
    <property type="evidence" value="ECO:0007669"/>
    <property type="project" value="InterPro"/>
</dbReference>
<name>A0A563W4Z9_9CYAN</name>
<dbReference type="PANTHER" id="PTHR43747">
    <property type="entry name" value="FAD-BINDING PROTEIN"/>
    <property type="match status" value="1"/>
</dbReference>
<dbReference type="Proteomes" id="UP000320055">
    <property type="component" value="Unassembled WGS sequence"/>
</dbReference>
<dbReference type="SUPFAM" id="SSF51905">
    <property type="entry name" value="FAD/NAD(P)-binding domain"/>
    <property type="match status" value="1"/>
</dbReference>
<protein>
    <submittedName>
        <fullName evidence="2">Tryptophan halogenase</fullName>
    </submittedName>
</protein>
<proteinExistence type="inferred from homology"/>
<keyword evidence="3" id="KW-1185">Reference proteome</keyword>
<evidence type="ECO:0000256" key="1">
    <source>
        <dbReference type="ARBA" id="ARBA00038396"/>
    </source>
</evidence>
<dbReference type="Pfam" id="PF04820">
    <property type="entry name" value="Trp_halogenase"/>
    <property type="match status" value="2"/>
</dbReference>
<dbReference type="RefSeq" id="WP_144863709.1">
    <property type="nucleotide sequence ID" value="NZ_LR213773.1"/>
</dbReference>
<gene>
    <name evidence="2" type="ORF">H1P_90018</name>
</gene>
<dbReference type="Gene3D" id="3.50.50.60">
    <property type="entry name" value="FAD/NAD(P)-binding domain"/>
    <property type="match status" value="2"/>
</dbReference>
<dbReference type="EMBL" id="CAACVJ010000698">
    <property type="protein sequence ID" value="VEP18771.1"/>
    <property type="molecule type" value="Genomic_DNA"/>
</dbReference>